<feature type="region of interest" description="Disordered" evidence="1">
    <location>
        <begin position="240"/>
        <end position="280"/>
    </location>
</feature>
<proteinExistence type="predicted"/>
<dbReference type="EMBL" id="SSOP01000073">
    <property type="protein sequence ID" value="KAB5592195.1"/>
    <property type="molecule type" value="Genomic_DNA"/>
</dbReference>
<evidence type="ECO:0000259" key="2">
    <source>
        <dbReference type="Pfam" id="PF01975"/>
    </source>
</evidence>
<feature type="domain" description="Survival protein SurE-like phosphatase/nucleotidase" evidence="2">
    <location>
        <begin position="8"/>
        <end position="228"/>
    </location>
</feature>
<comment type="caution">
    <text evidence="3">The sequence shown here is derived from an EMBL/GenBank/DDBJ whole genome shotgun (WGS) entry which is preliminary data.</text>
</comment>
<evidence type="ECO:0000313" key="3">
    <source>
        <dbReference type="EMBL" id="KAB5592195.1"/>
    </source>
</evidence>
<dbReference type="GO" id="GO:0000932">
    <property type="term" value="C:P-body"/>
    <property type="evidence" value="ECO:0007669"/>
    <property type="project" value="TreeGrafter"/>
</dbReference>
<dbReference type="OrthoDB" id="202825at2759"/>
<feature type="compositionally biased region" description="Low complexity" evidence="1">
    <location>
        <begin position="262"/>
        <end position="275"/>
    </location>
</feature>
<dbReference type="GO" id="GO:0016787">
    <property type="term" value="F:hydrolase activity"/>
    <property type="evidence" value="ECO:0007669"/>
    <property type="project" value="InterPro"/>
</dbReference>
<dbReference type="InterPro" id="IPR002828">
    <property type="entry name" value="SurE-like_Pase/nucleotidase"/>
</dbReference>
<accession>A0A5N5QKC0</accession>
<dbReference type="Gene3D" id="3.40.1210.10">
    <property type="entry name" value="Survival protein SurE-like phosphatase/nucleotidase"/>
    <property type="match status" value="1"/>
</dbReference>
<protein>
    <submittedName>
        <fullName evidence="3">5'/3'-nucleotidase SurE</fullName>
    </submittedName>
</protein>
<sequence length="351" mass="38287">MSTPPIRVLLTNDDGPPAKDSPYVLGLYLELKKLGWDVRVVLPASQKSWIGKAYVIHDVIHGQYFYPKEDGTGEKCEAARPLQDGEVGEWILLEGTPATCTNIGLHNLYPGEIDLVISGPNFGRNTASAFVLSSGTLGAAMSGAISQTRSIAISYGTFHHPSPSKYTAPAHELAGRIIKRLWENWGTDKNGLRLNEVDLYNVNIPMVDDLLEPGGMGVCWTNIWSNSYGRLFKHQTEPNKKISRAGPDAPPPANATPDRQHGSSTPSHLSSSTNPHHVHTPAIPVDLERCELVFTFSPEMKHLVSPPLDKVPYGTDTWAVHHGKASVTPMRATFCPGGEGEATEAGKEWTW</sequence>
<gene>
    <name evidence="3" type="ORF">CTheo_4346</name>
</gene>
<name>A0A5N5QKC0_9AGAM</name>
<evidence type="ECO:0000256" key="1">
    <source>
        <dbReference type="SAM" id="MobiDB-lite"/>
    </source>
</evidence>
<dbReference type="AlphaFoldDB" id="A0A5N5QKC0"/>
<dbReference type="PANTHER" id="PTHR47551:SF1">
    <property type="entry name" value="TUBULIN--TYROSINE LIGASE PBY1-RELATED"/>
    <property type="match status" value="1"/>
</dbReference>
<dbReference type="SUPFAM" id="SSF64167">
    <property type="entry name" value="SurE-like"/>
    <property type="match status" value="1"/>
</dbReference>
<evidence type="ECO:0000313" key="4">
    <source>
        <dbReference type="Proteomes" id="UP000383932"/>
    </source>
</evidence>
<dbReference type="Proteomes" id="UP000383932">
    <property type="component" value="Unassembled WGS sequence"/>
</dbReference>
<dbReference type="NCBIfam" id="TIGR00087">
    <property type="entry name" value="surE"/>
    <property type="match status" value="1"/>
</dbReference>
<dbReference type="PANTHER" id="PTHR47551">
    <property type="entry name" value="TUBULIN--TYROSINE LIGASE PBY1-RELATED"/>
    <property type="match status" value="1"/>
</dbReference>
<reference evidence="3 4" key="1">
    <citation type="journal article" date="2019" name="Fungal Biol. Biotechnol.">
        <title>Draft genome sequence of fastidious pathogen Ceratobasidium theobromae, which causes vascular-streak dieback in Theobroma cacao.</title>
        <authorList>
            <person name="Ali S.S."/>
            <person name="Asman A."/>
            <person name="Shao J."/>
            <person name="Firmansyah A.P."/>
            <person name="Susilo A.W."/>
            <person name="Rosmana A."/>
            <person name="McMahon P."/>
            <person name="Junaid M."/>
            <person name="Guest D."/>
            <person name="Kheng T.Y."/>
            <person name="Meinhardt L.W."/>
            <person name="Bailey B.A."/>
        </authorList>
    </citation>
    <scope>NUCLEOTIDE SEQUENCE [LARGE SCALE GENOMIC DNA]</scope>
    <source>
        <strain evidence="3 4">CT2</strain>
    </source>
</reference>
<organism evidence="3 4">
    <name type="scientific">Ceratobasidium theobromae</name>
    <dbReference type="NCBI Taxonomy" id="1582974"/>
    <lineage>
        <taxon>Eukaryota</taxon>
        <taxon>Fungi</taxon>
        <taxon>Dikarya</taxon>
        <taxon>Basidiomycota</taxon>
        <taxon>Agaricomycotina</taxon>
        <taxon>Agaricomycetes</taxon>
        <taxon>Cantharellales</taxon>
        <taxon>Ceratobasidiaceae</taxon>
        <taxon>Ceratobasidium</taxon>
    </lineage>
</organism>
<dbReference type="InterPro" id="IPR036523">
    <property type="entry name" value="SurE-like_sf"/>
</dbReference>
<dbReference type="Pfam" id="PF01975">
    <property type="entry name" value="SurE"/>
    <property type="match status" value="1"/>
</dbReference>
<keyword evidence="4" id="KW-1185">Reference proteome</keyword>
<dbReference type="InterPro" id="IPR027746">
    <property type="entry name" value="TTL"/>
</dbReference>